<dbReference type="Proteomes" id="UP000192678">
    <property type="component" value="Unassembled WGS sequence"/>
</dbReference>
<dbReference type="PROSITE" id="PS00523">
    <property type="entry name" value="SULFATASE_1"/>
    <property type="match status" value="1"/>
</dbReference>
<dbReference type="AlphaFoldDB" id="A0A1W2F5J9"/>
<keyword evidence="2" id="KW-0378">Hydrolase</keyword>
<organism evidence="4 5">
    <name type="scientific">Pedobacter nyackensis</name>
    <dbReference type="NCBI Taxonomy" id="475255"/>
    <lineage>
        <taxon>Bacteria</taxon>
        <taxon>Pseudomonadati</taxon>
        <taxon>Bacteroidota</taxon>
        <taxon>Sphingobacteriia</taxon>
        <taxon>Sphingobacteriales</taxon>
        <taxon>Sphingobacteriaceae</taxon>
        <taxon>Pedobacter</taxon>
    </lineage>
</organism>
<comment type="similarity">
    <text evidence="1">Belongs to the sulfatase family.</text>
</comment>
<accession>A0A1W2F5J9</accession>
<dbReference type="PANTHER" id="PTHR43751:SF3">
    <property type="entry name" value="SULFATASE N-TERMINAL DOMAIN-CONTAINING PROTEIN"/>
    <property type="match status" value="1"/>
</dbReference>
<evidence type="ECO:0000259" key="3">
    <source>
        <dbReference type="Pfam" id="PF00884"/>
    </source>
</evidence>
<dbReference type="GO" id="GO:0016787">
    <property type="term" value="F:hydrolase activity"/>
    <property type="evidence" value="ECO:0007669"/>
    <property type="project" value="UniProtKB-KW"/>
</dbReference>
<dbReference type="SUPFAM" id="SSF53649">
    <property type="entry name" value="Alkaline phosphatase-like"/>
    <property type="match status" value="1"/>
</dbReference>
<dbReference type="PANTHER" id="PTHR43751">
    <property type="entry name" value="SULFATASE"/>
    <property type="match status" value="1"/>
</dbReference>
<name>A0A1W2F5J9_9SPHI</name>
<feature type="domain" description="Sulfatase N-terminal" evidence="3">
    <location>
        <begin position="25"/>
        <end position="362"/>
    </location>
</feature>
<reference evidence="4 5" key="1">
    <citation type="submission" date="2017-04" db="EMBL/GenBank/DDBJ databases">
        <authorList>
            <person name="Afonso C.L."/>
            <person name="Miller P.J."/>
            <person name="Scott M.A."/>
            <person name="Spackman E."/>
            <person name="Goraichik I."/>
            <person name="Dimitrov K.M."/>
            <person name="Suarez D.L."/>
            <person name="Swayne D.E."/>
        </authorList>
    </citation>
    <scope>NUCLEOTIDE SEQUENCE [LARGE SCALE GENOMIC DNA]</scope>
    <source>
        <strain evidence="4 5">DSM 19625</strain>
    </source>
</reference>
<dbReference type="Gene3D" id="3.40.720.10">
    <property type="entry name" value="Alkaline Phosphatase, subunit A"/>
    <property type="match status" value="1"/>
</dbReference>
<proteinExistence type="inferred from homology"/>
<gene>
    <name evidence="4" type="ORF">SAMN04488101_12214</name>
</gene>
<evidence type="ECO:0000256" key="1">
    <source>
        <dbReference type="ARBA" id="ARBA00008779"/>
    </source>
</evidence>
<dbReference type="CDD" id="cd16145">
    <property type="entry name" value="ARS_like"/>
    <property type="match status" value="1"/>
</dbReference>
<dbReference type="STRING" id="475255.SAMN04488101_12214"/>
<evidence type="ECO:0000313" key="5">
    <source>
        <dbReference type="Proteomes" id="UP000192678"/>
    </source>
</evidence>
<evidence type="ECO:0000256" key="2">
    <source>
        <dbReference type="ARBA" id="ARBA00022801"/>
    </source>
</evidence>
<evidence type="ECO:0000313" key="4">
    <source>
        <dbReference type="EMBL" id="SMD17201.1"/>
    </source>
</evidence>
<dbReference type="InterPro" id="IPR017850">
    <property type="entry name" value="Alkaline_phosphatase_core_sf"/>
</dbReference>
<sequence length="470" mass="52625">MNITKHFFTIFLVTSSLYVTAQEKPNVIFILADDMGYGDLGCYGQALIETPNIDKLASGGIRFTQFYGGTSVCAPSRASLMTGLHTGHTPIRGNYEVKAEGQLPLPAATYTMPEMFKAAGYKTGAFGKWGMGFPGSEGDPVNQGVDQFYGYNCQRQSHNFFPDHLWDNLKRVELNNTLTRQVEYAPELIQKKAISFMERNRSAPFFMYMAYTLPHAGLQLPDGDKTFEYYKRKFGEQPKNVKSEWDGSGYQPQAYPHAAYAAMVTKLDNYVGELVSKLKELGLEKNTLIIFTSDNGPHREGGNDPEFFNSSGGFKGIKRQLTEGGIREPVIANWQGKIKGGQTSDYIGAFWDFLPTFAELAGQSLPFRSDGVSVLPVLLNKGKQKQHDFLYWEFHEDGGRQAVRMGNWKGIKEKVMKNPANPIALYDLSKDPKESTDLAGKYPEIVKKIQGIMIRAHVEEKNFPFITGKL</sequence>
<dbReference type="InterPro" id="IPR052701">
    <property type="entry name" value="GAG_Ulvan_Degrading_Sulfatases"/>
</dbReference>
<dbReference type="RefSeq" id="WP_084292238.1">
    <property type="nucleotide sequence ID" value="NZ_FWYB01000022.1"/>
</dbReference>
<dbReference type="EMBL" id="FWYB01000022">
    <property type="protein sequence ID" value="SMD17201.1"/>
    <property type="molecule type" value="Genomic_DNA"/>
</dbReference>
<dbReference type="Pfam" id="PF00884">
    <property type="entry name" value="Sulfatase"/>
    <property type="match status" value="1"/>
</dbReference>
<dbReference type="InterPro" id="IPR000917">
    <property type="entry name" value="Sulfatase_N"/>
</dbReference>
<dbReference type="InterPro" id="IPR024607">
    <property type="entry name" value="Sulfatase_CS"/>
</dbReference>
<protein>
    <submittedName>
        <fullName evidence="4">Arylsulfatase A</fullName>
    </submittedName>
</protein>
<keyword evidence="5" id="KW-1185">Reference proteome</keyword>
<dbReference type="Gene3D" id="3.30.1120.10">
    <property type="match status" value="1"/>
</dbReference>